<dbReference type="EMBL" id="JAPDGR010000040">
    <property type="protein sequence ID" value="KAJ2997962.1"/>
    <property type="molecule type" value="Genomic_DNA"/>
</dbReference>
<organism evidence="1 2">
    <name type="scientific">Xylaria curta</name>
    <dbReference type="NCBI Taxonomy" id="42375"/>
    <lineage>
        <taxon>Eukaryota</taxon>
        <taxon>Fungi</taxon>
        <taxon>Dikarya</taxon>
        <taxon>Ascomycota</taxon>
        <taxon>Pezizomycotina</taxon>
        <taxon>Sordariomycetes</taxon>
        <taxon>Xylariomycetidae</taxon>
        <taxon>Xylariales</taxon>
        <taxon>Xylariaceae</taxon>
        <taxon>Xylaria</taxon>
    </lineage>
</organism>
<keyword evidence="2" id="KW-1185">Reference proteome</keyword>
<sequence length="952" mass="106565">MSSKIDVAFFIRTATFGQLVRLLSSNKLLPYPDEIDSSLLKKSTHRDELEQSNDSAHKSEKGDGQDATTNNGSDGVVFLVDWYGPDDPENPQNWPAIWKHVMMFQLCILNFGVYIASSIYVPGEPDFMQEFGVSVIVATLGLSLFTVGYGVGPMLWSPLSEMPKIGRSRIFFWTLFAFVVLQLPVGFAPNVAVFLVFRWVTGFCGSPCLSTGAGTITDLYDPALVSYLICIWGTAGTAGPVFGPIVGGYLAPVKGWRWTIWVVTFLCALVLISMFFFFPETSAPNILYNRAKRFRKASGDNRYRSHSELHAATARDHLVVLGRAFTLTFFEPIVLLMDLYAGLLYGVLFLWFESFPIVFGGVYGFSPGEQGLVFLSILVFALASLALFLLWIRTNIAKEFRKPGFKPEMVLPPTFVGSFTFPICLFLFGWTSRASVHWIVPVISSGLFSIGVVTLFNSLFNYLGISYPQYAASIFAGSALFRASFGAAFPLFARQLFERLGVGPGNSLLGGIAVLFIPIPFIFYKRCKMTKPRMPARRQTKGRKYNRRDILNGWIFEKGDEVRQRSSFVNTHKRQVQWLLGECEGTADFRTENLENQLIVVNRKIRQVYPDVYGASFLSPNQPESASDCLKSSPSSILRGDSIERGSPEKRKRESTPTANSPSVKRRSFSPNPSSLNSSAESSYEYIQTINYGHREVQLGHRYPPIDQLKYPWLNEACLAGIKEQFSTAIEYEAARCLLMLRAPDGITPWAIWFFNDRFDRRKGMHDNEPVEVPRLIIALLKVIANAHGPFGVLIIERVPELFVWSYGRDKTSGLVTQLLVHPMGRCEEIVLVTVTPHFPSLEAIASGKPSPHLDILLNLHAIAANWDAARAEPMSWSSKYAVPLSDADKAWLDGYDMGKSYSNEAHQRQVKFYKARVSALEGSIKKLQEDLSSARADSLLNRAQRPKRLGL</sequence>
<gene>
    <name evidence="1" type="ORF">NUW58_g470</name>
</gene>
<comment type="caution">
    <text evidence="1">The sequence shown here is derived from an EMBL/GenBank/DDBJ whole genome shotgun (WGS) entry which is preliminary data.</text>
</comment>
<reference evidence="1" key="1">
    <citation type="submission" date="2022-10" db="EMBL/GenBank/DDBJ databases">
        <title>Genome Sequence of Xylaria curta.</title>
        <authorList>
            <person name="Buettner E."/>
        </authorList>
    </citation>
    <scope>NUCLEOTIDE SEQUENCE</scope>
    <source>
        <strain evidence="1">Babe10</strain>
    </source>
</reference>
<proteinExistence type="predicted"/>
<dbReference type="Proteomes" id="UP001143856">
    <property type="component" value="Unassembled WGS sequence"/>
</dbReference>
<evidence type="ECO:0000313" key="1">
    <source>
        <dbReference type="EMBL" id="KAJ2997962.1"/>
    </source>
</evidence>
<name>A0ACC1PR50_9PEZI</name>
<accession>A0ACC1PR50</accession>
<protein>
    <submittedName>
        <fullName evidence="1">Uncharacterized protein</fullName>
    </submittedName>
</protein>
<evidence type="ECO:0000313" key="2">
    <source>
        <dbReference type="Proteomes" id="UP001143856"/>
    </source>
</evidence>